<comment type="caution">
    <text evidence="1">The sequence shown here is derived from an EMBL/GenBank/DDBJ whole genome shotgun (WGS) entry which is preliminary data.</text>
</comment>
<name>A0A8J2K0K9_9HEXA</name>
<reference evidence="1" key="1">
    <citation type="submission" date="2021-06" db="EMBL/GenBank/DDBJ databases">
        <authorList>
            <person name="Hodson N. C."/>
            <person name="Mongue J. A."/>
            <person name="Jaron S. K."/>
        </authorList>
    </citation>
    <scope>NUCLEOTIDE SEQUENCE</scope>
</reference>
<accession>A0A8J2K0K9</accession>
<evidence type="ECO:0000313" key="2">
    <source>
        <dbReference type="Proteomes" id="UP000708208"/>
    </source>
</evidence>
<evidence type="ECO:0000313" key="1">
    <source>
        <dbReference type="EMBL" id="CAG7717534.1"/>
    </source>
</evidence>
<keyword evidence="2" id="KW-1185">Reference proteome</keyword>
<dbReference type="AlphaFoldDB" id="A0A8J2K0K9"/>
<dbReference type="EMBL" id="CAJVCH010046660">
    <property type="protein sequence ID" value="CAG7717534.1"/>
    <property type="molecule type" value="Genomic_DNA"/>
</dbReference>
<organism evidence="1 2">
    <name type="scientific">Allacma fusca</name>
    <dbReference type="NCBI Taxonomy" id="39272"/>
    <lineage>
        <taxon>Eukaryota</taxon>
        <taxon>Metazoa</taxon>
        <taxon>Ecdysozoa</taxon>
        <taxon>Arthropoda</taxon>
        <taxon>Hexapoda</taxon>
        <taxon>Collembola</taxon>
        <taxon>Symphypleona</taxon>
        <taxon>Sminthuridae</taxon>
        <taxon>Allacma</taxon>
    </lineage>
</organism>
<gene>
    <name evidence="1" type="ORF">AFUS01_LOCUS6990</name>
</gene>
<protein>
    <submittedName>
        <fullName evidence="1">Uncharacterized protein</fullName>
    </submittedName>
</protein>
<feature type="non-terminal residue" evidence="1">
    <location>
        <position position="43"/>
    </location>
</feature>
<dbReference type="Proteomes" id="UP000708208">
    <property type="component" value="Unassembled WGS sequence"/>
</dbReference>
<sequence length="43" mass="5062">RRDFKLQQNSINQVFTSQIIGYAARKYPSDIFVAPLKRLGEEY</sequence>
<proteinExistence type="predicted"/>